<gene>
    <name evidence="1" type="ORF">J2X31_000843</name>
</gene>
<dbReference type="SUPFAM" id="SSF53756">
    <property type="entry name" value="UDP-Glycosyltransferase/glycogen phosphorylase"/>
    <property type="match status" value="1"/>
</dbReference>
<dbReference type="PANTHER" id="PTHR12526">
    <property type="entry name" value="GLYCOSYLTRANSFERASE"/>
    <property type="match status" value="1"/>
</dbReference>
<organism evidence="1 2">
    <name type="scientific">Flavobacterium arsenatis</name>
    <dbReference type="NCBI Taxonomy" id="1484332"/>
    <lineage>
        <taxon>Bacteria</taxon>
        <taxon>Pseudomonadati</taxon>
        <taxon>Bacteroidota</taxon>
        <taxon>Flavobacteriia</taxon>
        <taxon>Flavobacteriales</taxon>
        <taxon>Flavobacteriaceae</taxon>
        <taxon>Flavobacterium</taxon>
    </lineage>
</organism>
<dbReference type="EMBL" id="JAVDVI010000003">
    <property type="protein sequence ID" value="MDR6966843.1"/>
    <property type="molecule type" value="Genomic_DNA"/>
</dbReference>
<reference evidence="1 2" key="1">
    <citation type="submission" date="2023-07" db="EMBL/GenBank/DDBJ databases">
        <title>Sorghum-associated microbial communities from plants grown in Nebraska, USA.</title>
        <authorList>
            <person name="Schachtman D."/>
        </authorList>
    </citation>
    <scope>NUCLEOTIDE SEQUENCE [LARGE SCALE GENOMIC DNA]</scope>
    <source>
        <strain evidence="1 2">3773</strain>
    </source>
</reference>
<protein>
    <submittedName>
        <fullName evidence="1">Glycosyltransferase involved in cell wall biosynthesis</fullName>
    </submittedName>
</protein>
<sequence length="414" mass="48227">MKNKLQILFIGFVWPEPKSSAAGLRIVQLIELFLEQGHRVTFSSVALDSDYMADLLSIGADVQRIELNSDTFDVFLKEINPEIVLFDRFMIEEQFGWRVALNCPDALRILDTEDLHSLRISRQNAFKQNKVFELDDLLKEDIAKREIASVLRCDITLVISEFEQDILKSFFKIDDSLLFYLPIFVNSNDDEVNNWKVFEERKDFMFIGNFLHEPNWNTVQYLKEEIWPLIREMMPEASLEIYGAYPSQKIFRLHSDKEGFLIKGRAKDASEVFKTARIFLAPIRFGAGIKGKLLEAMQFGTPSITTSIGAESMNGNLDWNGYITDDANTFAEKAVALYNDKQLWEKARKNGIEIIINRYKRELFVNDFIEHIVKVREGLFNHRKQNFLGALLQHHTLRSTEYMSRWIQEKNKVN</sequence>
<dbReference type="PANTHER" id="PTHR12526:SF584">
    <property type="entry name" value="GLYCOSYLTRANSFERASE"/>
    <property type="match status" value="1"/>
</dbReference>
<proteinExistence type="predicted"/>
<dbReference type="Pfam" id="PF13692">
    <property type="entry name" value="Glyco_trans_1_4"/>
    <property type="match status" value="1"/>
</dbReference>
<dbReference type="Proteomes" id="UP001255185">
    <property type="component" value="Unassembled WGS sequence"/>
</dbReference>
<accession>A0ABU1TLU2</accession>
<evidence type="ECO:0000313" key="2">
    <source>
        <dbReference type="Proteomes" id="UP001255185"/>
    </source>
</evidence>
<dbReference type="Gene3D" id="3.40.50.2000">
    <property type="entry name" value="Glycogen Phosphorylase B"/>
    <property type="match status" value="1"/>
</dbReference>
<comment type="caution">
    <text evidence="1">The sequence shown here is derived from an EMBL/GenBank/DDBJ whole genome shotgun (WGS) entry which is preliminary data.</text>
</comment>
<evidence type="ECO:0000313" key="1">
    <source>
        <dbReference type="EMBL" id="MDR6966843.1"/>
    </source>
</evidence>
<keyword evidence="2" id="KW-1185">Reference proteome</keyword>
<dbReference type="RefSeq" id="WP_310024695.1">
    <property type="nucleotide sequence ID" value="NZ_JAVDVI010000003.1"/>
</dbReference>
<dbReference type="CDD" id="cd03801">
    <property type="entry name" value="GT4_PimA-like"/>
    <property type="match status" value="1"/>
</dbReference>
<name>A0ABU1TLU2_9FLAO</name>